<dbReference type="RefSeq" id="WP_135102465.1">
    <property type="nucleotide sequence ID" value="NZ_SOGQ01000012.1"/>
</dbReference>
<sequence length="482" mass="50179">MFITRELSRVRRGERGSALVAVLGLMIVLSIVTITIGAVTVQSAGTTTSSRAGVQSHAAADAGIDVALARLKTTNGCTTGGNVLTSTVVPVFTSTIGYSLNAGSTWTNGCPPVSATHVRITSVGTAEQLGVARASSGDKSTVQAIYKWVPIIVQVPIDGAAVYANSVDGVLKKFNLSSADNSVATSVMVKTGDVECTNNAKIGGDLILGDGNAKLNACDVAGKIHVNGNVVIDSSNVGGSIWATGTLSIAGSTYNTATVRSGATVPIPAIPNWTDIKWDPAQWTGMGYNIVNWTGSCDISKNNAAGTKWAQIATYITPTVVNFLNACPNVPVTTSNSMDYVDLKSNIVLVANQFTFDKLYFTNLSLPVTPRTLTFLVPDDVPDGQPTCSPTAPSTLKGDIFLTNETDFGTNIAAMVYTPCKIRSNRNGFRGQLYGGEVEFNQQASLEFVPVGVQGIDLSGGLTNPVQTGAKLGDPLSTLDVG</sequence>
<accession>A0ABY2JJJ7</accession>
<evidence type="ECO:0008006" key="4">
    <source>
        <dbReference type="Google" id="ProtNLM"/>
    </source>
</evidence>
<keyword evidence="1" id="KW-0812">Transmembrane</keyword>
<comment type="caution">
    <text evidence="2">The sequence shown here is derived from an EMBL/GenBank/DDBJ whole genome shotgun (WGS) entry which is preliminary data.</text>
</comment>
<proteinExistence type="predicted"/>
<keyword evidence="3" id="KW-1185">Reference proteome</keyword>
<organism evidence="2 3">
    <name type="scientific">Cryobacterium sinapicolor</name>
    <dbReference type="NCBI Taxonomy" id="1259236"/>
    <lineage>
        <taxon>Bacteria</taxon>
        <taxon>Bacillati</taxon>
        <taxon>Actinomycetota</taxon>
        <taxon>Actinomycetes</taxon>
        <taxon>Micrococcales</taxon>
        <taxon>Microbacteriaceae</taxon>
        <taxon>Cryobacterium</taxon>
    </lineage>
</organism>
<protein>
    <recommendedName>
        <fullName evidence="4">Type 4 fimbrial biogenesis protein PilX N-terminal domain-containing protein</fullName>
    </recommendedName>
</protein>
<dbReference type="EMBL" id="SOGQ01000012">
    <property type="protein sequence ID" value="TFD04743.1"/>
    <property type="molecule type" value="Genomic_DNA"/>
</dbReference>
<dbReference type="Proteomes" id="UP000297853">
    <property type="component" value="Unassembled WGS sequence"/>
</dbReference>
<evidence type="ECO:0000313" key="3">
    <source>
        <dbReference type="Proteomes" id="UP000297853"/>
    </source>
</evidence>
<keyword evidence="1" id="KW-1133">Transmembrane helix</keyword>
<gene>
    <name evidence="2" type="ORF">E3T28_01895</name>
</gene>
<reference evidence="2 3" key="1">
    <citation type="submission" date="2019-03" db="EMBL/GenBank/DDBJ databases">
        <title>Genomics of glacier-inhabiting Cryobacterium strains.</title>
        <authorList>
            <person name="Liu Q."/>
            <person name="Xin Y.-H."/>
        </authorList>
    </citation>
    <scope>NUCLEOTIDE SEQUENCE [LARGE SCALE GENOMIC DNA]</scope>
    <source>
        <strain evidence="2 3">TMT1-23-1</strain>
    </source>
</reference>
<name>A0ABY2JJJ7_9MICO</name>
<evidence type="ECO:0000313" key="2">
    <source>
        <dbReference type="EMBL" id="TFD04743.1"/>
    </source>
</evidence>
<keyword evidence="1" id="KW-0472">Membrane</keyword>
<feature type="transmembrane region" description="Helical" evidence="1">
    <location>
        <begin position="20"/>
        <end position="41"/>
    </location>
</feature>
<evidence type="ECO:0000256" key="1">
    <source>
        <dbReference type="SAM" id="Phobius"/>
    </source>
</evidence>